<evidence type="ECO:0000313" key="2">
    <source>
        <dbReference type="EMBL" id="KAK8392714.1"/>
    </source>
</evidence>
<dbReference type="Proteomes" id="UP001487740">
    <property type="component" value="Unassembled WGS sequence"/>
</dbReference>
<dbReference type="PANTHER" id="PTHR37984:SF5">
    <property type="entry name" value="PROTEIN NYNRIN-LIKE"/>
    <property type="match status" value="1"/>
</dbReference>
<dbReference type="Gene3D" id="3.10.10.10">
    <property type="entry name" value="HIV Type 1 Reverse Transcriptase, subunit A, domain 1"/>
    <property type="match status" value="1"/>
</dbReference>
<evidence type="ECO:0000313" key="3">
    <source>
        <dbReference type="Proteomes" id="UP001487740"/>
    </source>
</evidence>
<reference evidence="2 3" key="1">
    <citation type="submission" date="2023-03" db="EMBL/GenBank/DDBJ databases">
        <title>High-quality genome of Scylla paramamosain provides insights in environmental adaptation.</title>
        <authorList>
            <person name="Zhang L."/>
        </authorList>
    </citation>
    <scope>NUCLEOTIDE SEQUENCE [LARGE SCALE GENOMIC DNA]</scope>
    <source>
        <strain evidence="2">LZ_2023a</strain>
        <tissue evidence="2">Muscle</tissue>
    </source>
</reference>
<dbReference type="InterPro" id="IPR043502">
    <property type="entry name" value="DNA/RNA_pol_sf"/>
</dbReference>
<feature type="region of interest" description="Disordered" evidence="1">
    <location>
        <begin position="127"/>
        <end position="152"/>
    </location>
</feature>
<dbReference type="GO" id="GO:0071897">
    <property type="term" value="P:DNA biosynthetic process"/>
    <property type="evidence" value="ECO:0007669"/>
    <property type="project" value="UniProtKB-ARBA"/>
</dbReference>
<sequence length="538" mass="59886">MTAVIGVVEQYIEGEDFEAYTERSGKFLKAINVTESKRKRPLFLTHLQETQRITSYIAELKRKASTCNFGGNLKEHLRDRFVCGLHIERIQRKVLQEGDELTWDKACRLAMSMKAASTEAKLLAGGNRDAQINKVDPPRTTPRNRKRQLDGKWAKDQNARAECVAQGFSSSCRILEQKGLGLLTPHDTTSTLRSNPRVPLSSVLGRGNSAGADIGRPADTRRQTALTTCHDYTSVSRSPLSLRKGSYLALLCRRPQLVPGSTPAGRGEIPTAATTPASKDFRKIHDDIARYLCYCWVAQMSIKAPPLVVNVQVQGNELWIEVNTGASNTVTSEEVCSKLHNRPRLEASNKRLITYTCERLQLNWQEMIGRIGAARTEEARAKDSKLNDILEKRWVFFSQTLGHTSIKAHLQLKEGARPVSRKSCHVPHALYPIVEQELEIAEPVEIGNSSGWATPLVVVSKADGKVRLAADYRMELSDESKGRNNSNNNTMSTELEPIPEKTEAIQQLPALTDVPTLRSLLAAVGYYSRLLLQLSSPH</sequence>
<gene>
    <name evidence="2" type="ORF">O3P69_014860</name>
</gene>
<accession>A0AAW0TY83</accession>
<protein>
    <submittedName>
        <fullName evidence="2">Uncharacterized protein</fullName>
    </submittedName>
</protein>
<comment type="caution">
    <text evidence="2">The sequence shown here is derived from an EMBL/GenBank/DDBJ whole genome shotgun (WGS) entry which is preliminary data.</text>
</comment>
<keyword evidence="3" id="KW-1185">Reference proteome</keyword>
<dbReference type="InterPro" id="IPR050951">
    <property type="entry name" value="Retrovirus_Pol_polyprotein"/>
</dbReference>
<dbReference type="PANTHER" id="PTHR37984">
    <property type="entry name" value="PROTEIN CBG26694"/>
    <property type="match status" value="1"/>
</dbReference>
<name>A0AAW0TY83_SCYPA</name>
<dbReference type="AlphaFoldDB" id="A0AAW0TY83"/>
<organism evidence="2 3">
    <name type="scientific">Scylla paramamosain</name>
    <name type="common">Mud crab</name>
    <dbReference type="NCBI Taxonomy" id="85552"/>
    <lineage>
        <taxon>Eukaryota</taxon>
        <taxon>Metazoa</taxon>
        <taxon>Ecdysozoa</taxon>
        <taxon>Arthropoda</taxon>
        <taxon>Crustacea</taxon>
        <taxon>Multicrustacea</taxon>
        <taxon>Malacostraca</taxon>
        <taxon>Eumalacostraca</taxon>
        <taxon>Eucarida</taxon>
        <taxon>Decapoda</taxon>
        <taxon>Pleocyemata</taxon>
        <taxon>Brachyura</taxon>
        <taxon>Eubrachyura</taxon>
        <taxon>Portunoidea</taxon>
        <taxon>Portunidae</taxon>
        <taxon>Portuninae</taxon>
        <taxon>Scylla</taxon>
    </lineage>
</organism>
<feature type="region of interest" description="Disordered" evidence="1">
    <location>
        <begin position="186"/>
        <end position="216"/>
    </location>
</feature>
<dbReference type="EMBL" id="JARAKH010000022">
    <property type="protein sequence ID" value="KAK8392714.1"/>
    <property type="molecule type" value="Genomic_DNA"/>
</dbReference>
<dbReference type="SUPFAM" id="SSF56672">
    <property type="entry name" value="DNA/RNA polymerases"/>
    <property type="match status" value="1"/>
</dbReference>
<proteinExistence type="predicted"/>
<evidence type="ECO:0000256" key="1">
    <source>
        <dbReference type="SAM" id="MobiDB-lite"/>
    </source>
</evidence>